<keyword evidence="3" id="KW-0028">Amino-acid biosynthesis</keyword>
<keyword evidence="6" id="KW-0100">Branched-chain amino acid biosynthesis</keyword>
<dbReference type="PROSITE" id="PS50991">
    <property type="entry name" value="PYR_CT"/>
    <property type="match status" value="1"/>
</dbReference>
<comment type="catalytic activity">
    <reaction evidence="7">
        <text>pyruvate + acetyl-CoA + H2O = (3R)-citramalate + CoA + H(+)</text>
        <dbReference type="Rhea" id="RHEA:19045"/>
        <dbReference type="ChEBI" id="CHEBI:15361"/>
        <dbReference type="ChEBI" id="CHEBI:15377"/>
        <dbReference type="ChEBI" id="CHEBI:15378"/>
        <dbReference type="ChEBI" id="CHEBI:30934"/>
        <dbReference type="ChEBI" id="CHEBI:57287"/>
        <dbReference type="ChEBI" id="CHEBI:57288"/>
        <dbReference type="EC" id="2.3.3.21"/>
    </reaction>
</comment>
<dbReference type="RefSeq" id="WP_274152836.1">
    <property type="nucleotide sequence ID" value="NZ_CP117812.1"/>
</dbReference>
<dbReference type="NCBIfam" id="TIGR00977">
    <property type="entry name" value="citramal_synth"/>
    <property type="match status" value="1"/>
</dbReference>
<comment type="similarity">
    <text evidence="2 9">Belongs to the alpha-IPM synthase/homocitrate synthase family.</text>
</comment>
<evidence type="ECO:0000256" key="5">
    <source>
        <dbReference type="ARBA" id="ARBA00022679"/>
    </source>
</evidence>
<organism evidence="11 12">
    <name type="scientific">Lentisphaera profundi</name>
    <dbReference type="NCBI Taxonomy" id="1658616"/>
    <lineage>
        <taxon>Bacteria</taxon>
        <taxon>Pseudomonadati</taxon>
        <taxon>Lentisphaerota</taxon>
        <taxon>Lentisphaeria</taxon>
        <taxon>Lentisphaerales</taxon>
        <taxon>Lentisphaeraceae</taxon>
        <taxon>Lentisphaera</taxon>
    </lineage>
</organism>
<gene>
    <name evidence="11" type="primary">cimA</name>
    <name evidence="11" type="ORF">PQO03_19835</name>
</gene>
<dbReference type="InterPro" id="IPR013785">
    <property type="entry name" value="Aldolase_TIM"/>
</dbReference>
<dbReference type="InterPro" id="IPR013709">
    <property type="entry name" value="2-isopropylmalate_synth_dimer"/>
</dbReference>
<dbReference type="EMBL" id="CP117812">
    <property type="protein sequence ID" value="WDE98072.1"/>
    <property type="molecule type" value="Genomic_DNA"/>
</dbReference>
<evidence type="ECO:0000313" key="12">
    <source>
        <dbReference type="Proteomes" id="UP001214250"/>
    </source>
</evidence>
<evidence type="ECO:0000256" key="2">
    <source>
        <dbReference type="ARBA" id="ARBA00006154"/>
    </source>
</evidence>
<dbReference type="SUPFAM" id="SSF51569">
    <property type="entry name" value="Aldolase"/>
    <property type="match status" value="1"/>
</dbReference>
<evidence type="ECO:0000313" key="11">
    <source>
        <dbReference type="EMBL" id="WDE98072.1"/>
    </source>
</evidence>
<evidence type="ECO:0000256" key="6">
    <source>
        <dbReference type="ARBA" id="ARBA00023304"/>
    </source>
</evidence>
<evidence type="ECO:0000256" key="1">
    <source>
        <dbReference type="ARBA" id="ARBA00004743"/>
    </source>
</evidence>
<dbReference type="Proteomes" id="UP001214250">
    <property type="component" value="Chromosome 2"/>
</dbReference>
<dbReference type="PANTHER" id="PTHR43538:SF1">
    <property type="entry name" value="(R)-CITRAMALATE SYNTHASE"/>
    <property type="match status" value="1"/>
</dbReference>
<evidence type="ECO:0000259" key="10">
    <source>
        <dbReference type="PROSITE" id="PS50991"/>
    </source>
</evidence>
<name>A0ABY7VVH3_9BACT</name>
<evidence type="ECO:0000256" key="4">
    <source>
        <dbReference type="ARBA" id="ARBA00022624"/>
    </source>
</evidence>
<dbReference type="Pfam" id="PF00682">
    <property type="entry name" value="HMGL-like"/>
    <property type="match status" value="1"/>
</dbReference>
<dbReference type="Pfam" id="PF22617">
    <property type="entry name" value="HCS_D2"/>
    <property type="match status" value="1"/>
</dbReference>
<feature type="domain" description="Pyruvate carboxyltransferase" evidence="10">
    <location>
        <begin position="4"/>
        <end position="269"/>
    </location>
</feature>
<evidence type="ECO:0000256" key="7">
    <source>
        <dbReference type="ARBA" id="ARBA00048263"/>
    </source>
</evidence>
<dbReference type="InterPro" id="IPR054691">
    <property type="entry name" value="LeuA/HCS_post-cat"/>
</dbReference>
<dbReference type="InterPro" id="IPR002034">
    <property type="entry name" value="AIPM/Hcit_synth_CS"/>
</dbReference>
<dbReference type="PANTHER" id="PTHR43538">
    <property type="entry name" value="ALPHA-IPM SYNTHASE/HOMOCITRATE SYNTHASE"/>
    <property type="match status" value="1"/>
</dbReference>
<reference evidence="11 12" key="1">
    <citation type="submission" date="2023-02" db="EMBL/GenBank/DDBJ databases">
        <title>Genome sequence of Lentisphaera profundi SAORIC-696.</title>
        <authorList>
            <person name="Kim e."/>
            <person name="Cho J.-C."/>
            <person name="Choi A."/>
            <person name="Kang I."/>
        </authorList>
    </citation>
    <scope>NUCLEOTIDE SEQUENCE [LARGE SCALE GENOMIC DNA]</scope>
    <source>
        <strain evidence="11 12">SAORIC-696</strain>
    </source>
</reference>
<comment type="pathway">
    <text evidence="1">Amino-acid biosynthesis; L-isoleucine biosynthesis; 2-oxobutanoate from pyruvate: step 1/3.</text>
</comment>
<evidence type="ECO:0000256" key="8">
    <source>
        <dbReference type="NCBIfam" id="TIGR00977"/>
    </source>
</evidence>
<dbReference type="Gene3D" id="1.10.238.260">
    <property type="match status" value="1"/>
</dbReference>
<protein>
    <recommendedName>
        <fullName evidence="8">Citramalate synthase</fullName>
        <ecNumber evidence="8">2.3.3.21</ecNumber>
    </recommendedName>
</protein>
<dbReference type="Gene3D" id="3.20.20.70">
    <property type="entry name" value="Aldolase class I"/>
    <property type="match status" value="1"/>
</dbReference>
<dbReference type="InterPro" id="IPR000891">
    <property type="entry name" value="PYR_CT"/>
</dbReference>
<evidence type="ECO:0000256" key="9">
    <source>
        <dbReference type="RuleBase" id="RU003523"/>
    </source>
</evidence>
<sequence length="520" mass="56995">MHDVKIFDTTLRDGQQGKGISFTVEDKIKIAKLLDANGVSYIEGGWPGASPKVEAFFKEIKNVELKNAKMVAFGSTRRASNSAEEDVFLNKIVQSGAPVACIFGKSWDLHVHEALKISLEENLDVIESSIAYLKKSGLEVFFDAEHFFDGYKRNPEYAIKCLQAAEAGGAEVLVLCDTNGGTMPFEVSEIIEAIKPQLSTALGIHAHNDCELAVANSLTAVKHGAVQVQGTINGFGERCGNANLCSIIPSLKLKMGADIVSDEQLQALSSLSHHVYEIANLSPIDSQAYVGKNAFAHKGGVHVSAILKNPETYEHIRPELVGNKQEVTISDQSGLSNLIYKAEKFGIEIDPKDPKLKSLVQRTKELEKMGFTFEEGEASFELLMRRKLGLFDRSFELLGFRVIDEKRGHDEEVIVEATVKVDVNGTIYHTAAEGEGPVDALNKALRKVLEVHFPQLSSTFLTDYKVRVLNSEKGTSSNVRVLIETTDGKKTWGTLGVSANLIEATWKALIDAIEYKILKG</sequence>
<proteinExistence type="inferred from homology"/>
<dbReference type="Pfam" id="PF08502">
    <property type="entry name" value="LeuA_dimer"/>
    <property type="match status" value="1"/>
</dbReference>
<dbReference type="SMART" id="SM00917">
    <property type="entry name" value="LeuA_dimer"/>
    <property type="match status" value="1"/>
</dbReference>
<keyword evidence="4" id="KW-0412">Isoleucine biosynthesis</keyword>
<dbReference type="Gene3D" id="3.30.160.270">
    <property type="match status" value="1"/>
</dbReference>
<dbReference type="InterPro" id="IPR036230">
    <property type="entry name" value="LeuA_allosteric_dom_sf"/>
</dbReference>
<accession>A0ABY7VVH3</accession>
<dbReference type="InterPro" id="IPR005675">
    <property type="entry name" value="Citramal_synthase"/>
</dbReference>
<keyword evidence="5 9" id="KW-0808">Transferase</keyword>
<dbReference type="EC" id="2.3.3.21" evidence="8"/>
<dbReference type="SUPFAM" id="SSF110921">
    <property type="entry name" value="2-isopropylmalate synthase LeuA, allosteric (dimerisation) domain"/>
    <property type="match status" value="1"/>
</dbReference>
<keyword evidence="12" id="KW-1185">Reference proteome</keyword>
<dbReference type="PROSITE" id="PS00815">
    <property type="entry name" value="AIPM_HOMOCIT_SYNTH_1"/>
    <property type="match status" value="1"/>
</dbReference>
<dbReference type="CDD" id="cd07941">
    <property type="entry name" value="DRE_TIM_LeuA3"/>
    <property type="match status" value="1"/>
</dbReference>
<evidence type="ECO:0000256" key="3">
    <source>
        <dbReference type="ARBA" id="ARBA00022605"/>
    </source>
</evidence>